<dbReference type="OrthoDB" id="9803735at2"/>
<keyword evidence="3" id="KW-0238">DNA-binding</keyword>
<dbReference type="Proteomes" id="UP000217785">
    <property type="component" value="Unassembled WGS sequence"/>
</dbReference>
<dbReference type="GO" id="GO:0000976">
    <property type="term" value="F:transcription cis-regulatory region binding"/>
    <property type="evidence" value="ECO:0007669"/>
    <property type="project" value="TreeGrafter"/>
</dbReference>
<dbReference type="InterPro" id="IPR036390">
    <property type="entry name" value="WH_DNA-bd_sf"/>
</dbReference>
<comment type="similarity">
    <text evidence="1">Belongs to the LysR transcriptional regulatory family.</text>
</comment>
<dbReference type="AlphaFoldDB" id="A0A292YN93"/>
<evidence type="ECO:0000313" key="7">
    <source>
        <dbReference type="Proteomes" id="UP000217785"/>
    </source>
</evidence>
<evidence type="ECO:0000256" key="4">
    <source>
        <dbReference type="ARBA" id="ARBA00023163"/>
    </source>
</evidence>
<dbReference type="Gene3D" id="3.40.190.290">
    <property type="match status" value="1"/>
</dbReference>
<dbReference type="InterPro" id="IPR000847">
    <property type="entry name" value="LysR_HTH_N"/>
</dbReference>
<dbReference type="Pfam" id="PF00126">
    <property type="entry name" value="HTH_1"/>
    <property type="match status" value="1"/>
</dbReference>
<dbReference type="InterPro" id="IPR036388">
    <property type="entry name" value="WH-like_DNA-bd_sf"/>
</dbReference>
<reference evidence="7" key="1">
    <citation type="submission" date="2017-07" db="EMBL/GenBank/DDBJ databases">
        <title>Draft genome sequence of Effusibacillus lacus strain skLN1.</title>
        <authorList>
            <person name="Watanabe M."/>
            <person name="Kojima H."/>
            <person name="Fukui M."/>
        </authorList>
    </citation>
    <scope>NUCLEOTIDE SEQUENCE [LARGE SCALE GENOMIC DNA]</scope>
    <source>
        <strain evidence="7">skLN1</strain>
    </source>
</reference>
<dbReference type="CDD" id="cd05466">
    <property type="entry name" value="PBP2_LTTR_substrate"/>
    <property type="match status" value="1"/>
</dbReference>
<proteinExistence type="inferred from homology"/>
<evidence type="ECO:0000259" key="5">
    <source>
        <dbReference type="PROSITE" id="PS50931"/>
    </source>
</evidence>
<dbReference type="SUPFAM" id="SSF53850">
    <property type="entry name" value="Periplasmic binding protein-like II"/>
    <property type="match status" value="1"/>
</dbReference>
<gene>
    <name evidence="6" type="ORF">EFBL_1995</name>
</gene>
<organism evidence="6 7">
    <name type="scientific">Effusibacillus lacus</name>
    <dbReference type="NCBI Taxonomy" id="1348429"/>
    <lineage>
        <taxon>Bacteria</taxon>
        <taxon>Bacillati</taxon>
        <taxon>Bacillota</taxon>
        <taxon>Bacilli</taxon>
        <taxon>Bacillales</taxon>
        <taxon>Alicyclobacillaceae</taxon>
        <taxon>Effusibacillus</taxon>
    </lineage>
</organism>
<evidence type="ECO:0000256" key="2">
    <source>
        <dbReference type="ARBA" id="ARBA00023015"/>
    </source>
</evidence>
<accession>A0A292YN93</accession>
<dbReference type="PRINTS" id="PR00039">
    <property type="entry name" value="HTHLYSR"/>
</dbReference>
<dbReference type="EMBL" id="BDUF01000057">
    <property type="protein sequence ID" value="GAX90369.1"/>
    <property type="molecule type" value="Genomic_DNA"/>
</dbReference>
<evidence type="ECO:0000256" key="1">
    <source>
        <dbReference type="ARBA" id="ARBA00009437"/>
    </source>
</evidence>
<dbReference type="InterPro" id="IPR005119">
    <property type="entry name" value="LysR_subst-bd"/>
</dbReference>
<keyword evidence="2" id="KW-0805">Transcription regulation</keyword>
<sequence>MDIELLRTFQKVAHLQSINKASEKLFMSQSSVFSRIRTLEEELGCMLFSRKGRGIQLTSRGEQLLRYVNRTLELIDLGVHEINKMKHSPHMIQLSSVPTVASYFLPTLIQSFREIDGRARFHVTTASTSEIVDWVMTGRAELGLIRGPFQLMGIEVKWLFADPIIPIVSRLHPWGEKQFVCPDDFNQETIIAFARKSSIWSSVTAWFKSNGVAPRIGMELDHVETTKQMVSCGLGISFVPSMAVQSEILEGRLKTVPLKPPLNLSRDTLLIRHRRKPLSPHAEMFWNSDLKAPCQQQRHCDPP</sequence>
<protein>
    <submittedName>
        <fullName evidence="6">LysR family transcriptional regulator</fullName>
    </submittedName>
</protein>
<name>A0A292YN93_9BACL</name>
<keyword evidence="7" id="KW-1185">Reference proteome</keyword>
<dbReference type="PANTHER" id="PTHR30126:SF40">
    <property type="entry name" value="HTH-TYPE TRANSCRIPTIONAL REGULATOR GLTR"/>
    <property type="match status" value="1"/>
</dbReference>
<dbReference type="PANTHER" id="PTHR30126">
    <property type="entry name" value="HTH-TYPE TRANSCRIPTIONAL REGULATOR"/>
    <property type="match status" value="1"/>
</dbReference>
<dbReference type="SUPFAM" id="SSF46785">
    <property type="entry name" value="Winged helix' DNA-binding domain"/>
    <property type="match status" value="1"/>
</dbReference>
<dbReference type="Pfam" id="PF03466">
    <property type="entry name" value="LysR_substrate"/>
    <property type="match status" value="1"/>
</dbReference>
<evidence type="ECO:0000313" key="6">
    <source>
        <dbReference type="EMBL" id="GAX90369.1"/>
    </source>
</evidence>
<dbReference type="GO" id="GO:0003700">
    <property type="term" value="F:DNA-binding transcription factor activity"/>
    <property type="evidence" value="ECO:0007669"/>
    <property type="project" value="InterPro"/>
</dbReference>
<dbReference type="RefSeq" id="WP_096182097.1">
    <property type="nucleotide sequence ID" value="NZ_BDUF01000057.1"/>
</dbReference>
<dbReference type="PROSITE" id="PS50931">
    <property type="entry name" value="HTH_LYSR"/>
    <property type="match status" value="1"/>
</dbReference>
<feature type="domain" description="HTH lysR-type" evidence="5">
    <location>
        <begin position="1"/>
        <end position="58"/>
    </location>
</feature>
<evidence type="ECO:0000256" key="3">
    <source>
        <dbReference type="ARBA" id="ARBA00023125"/>
    </source>
</evidence>
<dbReference type="FunFam" id="1.10.10.10:FF:000001">
    <property type="entry name" value="LysR family transcriptional regulator"/>
    <property type="match status" value="1"/>
</dbReference>
<dbReference type="Gene3D" id="1.10.10.10">
    <property type="entry name" value="Winged helix-like DNA-binding domain superfamily/Winged helix DNA-binding domain"/>
    <property type="match status" value="1"/>
</dbReference>
<keyword evidence="4" id="KW-0804">Transcription</keyword>
<comment type="caution">
    <text evidence="6">The sequence shown here is derived from an EMBL/GenBank/DDBJ whole genome shotgun (WGS) entry which is preliminary data.</text>
</comment>